<dbReference type="EMBL" id="LAZR01019048">
    <property type="protein sequence ID" value="KKL93977.1"/>
    <property type="molecule type" value="Genomic_DNA"/>
</dbReference>
<name>A0A0F9J473_9ZZZZ</name>
<protein>
    <submittedName>
        <fullName evidence="1">Uncharacterized protein</fullName>
    </submittedName>
</protein>
<accession>A0A0F9J473</accession>
<organism evidence="1">
    <name type="scientific">marine sediment metagenome</name>
    <dbReference type="NCBI Taxonomy" id="412755"/>
    <lineage>
        <taxon>unclassified sequences</taxon>
        <taxon>metagenomes</taxon>
        <taxon>ecological metagenomes</taxon>
    </lineage>
</organism>
<gene>
    <name evidence="1" type="ORF">LCGC14_1869330</name>
</gene>
<proteinExistence type="predicted"/>
<comment type="caution">
    <text evidence="1">The sequence shown here is derived from an EMBL/GenBank/DDBJ whole genome shotgun (WGS) entry which is preliminary data.</text>
</comment>
<dbReference type="AlphaFoldDB" id="A0A0F9J473"/>
<reference evidence="1" key="1">
    <citation type="journal article" date="2015" name="Nature">
        <title>Complex archaea that bridge the gap between prokaryotes and eukaryotes.</title>
        <authorList>
            <person name="Spang A."/>
            <person name="Saw J.H."/>
            <person name="Jorgensen S.L."/>
            <person name="Zaremba-Niedzwiedzka K."/>
            <person name="Martijn J."/>
            <person name="Lind A.E."/>
            <person name="van Eijk R."/>
            <person name="Schleper C."/>
            <person name="Guy L."/>
            <person name="Ettema T.J."/>
        </authorList>
    </citation>
    <scope>NUCLEOTIDE SEQUENCE</scope>
</reference>
<feature type="non-terminal residue" evidence="1">
    <location>
        <position position="1"/>
    </location>
</feature>
<sequence length="37" mass="4461">NKYQIGLFGIKNIIENEDLTENEEKINEIYFELMELL</sequence>
<evidence type="ECO:0000313" key="1">
    <source>
        <dbReference type="EMBL" id="KKL93977.1"/>
    </source>
</evidence>